<evidence type="ECO:0000313" key="8">
    <source>
        <dbReference type="EMBL" id="MFF8275749.1"/>
    </source>
</evidence>
<evidence type="ECO:0000256" key="6">
    <source>
        <dbReference type="SAM" id="MobiDB-lite"/>
    </source>
</evidence>
<gene>
    <name evidence="8" type="ORF">ACF05T_06475</name>
</gene>
<keyword evidence="5 7" id="KW-0472">Membrane</keyword>
<reference evidence="8 9" key="1">
    <citation type="submission" date="2024-10" db="EMBL/GenBank/DDBJ databases">
        <title>The Natural Products Discovery Center: Release of the First 8490 Sequenced Strains for Exploring Actinobacteria Biosynthetic Diversity.</title>
        <authorList>
            <person name="Kalkreuter E."/>
            <person name="Kautsar S.A."/>
            <person name="Yang D."/>
            <person name="Bader C.D."/>
            <person name="Teijaro C.N."/>
            <person name="Fluegel L."/>
            <person name="Davis C.M."/>
            <person name="Simpson J.R."/>
            <person name="Lauterbach L."/>
            <person name="Steele A.D."/>
            <person name="Gui C."/>
            <person name="Meng S."/>
            <person name="Li G."/>
            <person name="Viehrig K."/>
            <person name="Ye F."/>
            <person name="Su P."/>
            <person name="Kiefer A.F."/>
            <person name="Nichols A."/>
            <person name="Cepeda A.J."/>
            <person name="Yan W."/>
            <person name="Fan B."/>
            <person name="Jiang Y."/>
            <person name="Adhikari A."/>
            <person name="Zheng C.-J."/>
            <person name="Schuster L."/>
            <person name="Cowan T.M."/>
            <person name="Smanski M.J."/>
            <person name="Chevrette M.G."/>
            <person name="De Carvalho L.P.S."/>
            <person name="Shen B."/>
        </authorList>
    </citation>
    <scope>NUCLEOTIDE SEQUENCE [LARGE SCALE GENOMIC DNA]</scope>
    <source>
        <strain evidence="8 9">NPDC015755</strain>
    </source>
</reference>
<feature type="transmembrane region" description="Helical" evidence="7">
    <location>
        <begin position="344"/>
        <end position="366"/>
    </location>
</feature>
<dbReference type="InterPro" id="IPR050833">
    <property type="entry name" value="Poly_Biosynth_Transport"/>
</dbReference>
<feature type="transmembrane region" description="Helical" evidence="7">
    <location>
        <begin position="209"/>
        <end position="238"/>
    </location>
</feature>
<dbReference type="RefSeq" id="WP_391933369.1">
    <property type="nucleotide sequence ID" value="NZ_JBIBSM010000003.1"/>
</dbReference>
<evidence type="ECO:0000256" key="5">
    <source>
        <dbReference type="ARBA" id="ARBA00023136"/>
    </source>
</evidence>
<dbReference type="PANTHER" id="PTHR30250:SF26">
    <property type="entry name" value="PSMA PROTEIN"/>
    <property type="match status" value="1"/>
</dbReference>
<feature type="transmembrane region" description="Helical" evidence="7">
    <location>
        <begin position="317"/>
        <end position="337"/>
    </location>
</feature>
<feature type="transmembrane region" description="Helical" evidence="7">
    <location>
        <begin position="79"/>
        <end position="101"/>
    </location>
</feature>
<accession>A0ABW6Y7F7</accession>
<dbReference type="PANTHER" id="PTHR30250">
    <property type="entry name" value="PST FAMILY PREDICTED COLANIC ACID TRANSPORTER"/>
    <property type="match status" value="1"/>
</dbReference>
<proteinExistence type="predicted"/>
<evidence type="ECO:0000313" key="9">
    <source>
        <dbReference type="Proteomes" id="UP001603013"/>
    </source>
</evidence>
<sequence length="414" mass="42243">MRRAVTVAASVLDQAATSLTNIAVLVIAARTSSAEGFAAFSMVYITFTVLLGLNMAFVGQAVVLERGEDDRVGAAARSAVTFTAAASALAALPLLAAGALVDGAGGPAFLALGAVLPVVLVQDGLRYSFSALRQPHRALAADTLRLVCAVPALLLQPYGTSPARLILVWGLSALPAVLLGLALLRPFVRNRPGEPRRHLRKGNLGRRFVVEYAVGSASSQLAVLGLGLFAGPLAVGALRGASTLFGPLGVLLTSVNAFAPPLLGRSGSRRATVRAAAALGAVLALLALAWGTVLFALPERVGRQLLGDTWQSAADLLPATGSQYAVMALGTCALVTLRVLSPRATLSVQVVFSLLAVALMIGGYLLAGTAGAAWGLAAGSALKAVAAWTRVARTRPEPAAGQEDGRQRSAAPLS</sequence>
<feature type="transmembrane region" description="Helical" evidence="7">
    <location>
        <begin position="275"/>
        <end position="297"/>
    </location>
</feature>
<comment type="caution">
    <text evidence="8">The sequence shown here is derived from an EMBL/GenBank/DDBJ whole genome shotgun (WGS) entry which is preliminary data.</text>
</comment>
<feature type="region of interest" description="Disordered" evidence="6">
    <location>
        <begin position="395"/>
        <end position="414"/>
    </location>
</feature>
<evidence type="ECO:0000256" key="7">
    <source>
        <dbReference type="SAM" id="Phobius"/>
    </source>
</evidence>
<feature type="transmembrane region" description="Helical" evidence="7">
    <location>
        <begin position="166"/>
        <end position="188"/>
    </location>
</feature>
<dbReference type="EMBL" id="JBIBSM010000003">
    <property type="protein sequence ID" value="MFF8275749.1"/>
    <property type="molecule type" value="Genomic_DNA"/>
</dbReference>
<comment type="subcellular location">
    <subcellularLocation>
        <location evidence="1">Cell membrane</location>
        <topology evidence="1">Multi-pass membrane protein</topology>
    </subcellularLocation>
</comment>
<organism evidence="8 9">
    <name type="scientific">Streptomyces lateritius</name>
    <dbReference type="NCBI Taxonomy" id="67313"/>
    <lineage>
        <taxon>Bacteria</taxon>
        <taxon>Bacillati</taxon>
        <taxon>Actinomycetota</taxon>
        <taxon>Actinomycetes</taxon>
        <taxon>Kitasatosporales</taxon>
        <taxon>Streptomycetaceae</taxon>
        <taxon>Streptomyces</taxon>
    </lineage>
</organism>
<evidence type="ECO:0000256" key="4">
    <source>
        <dbReference type="ARBA" id="ARBA00022989"/>
    </source>
</evidence>
<evidence type="ECO:0008006" key="10">
    <source>
        <dbReference type="Google" id="ProtNLM"/>
    </source>
</evidence>
<feature type="transmembrane region" description="Helical" evidence="7">
    <location>
        <begin position="244"/>
        <end position="263"/>
    </location>
</feature>
<name>A0ABW6Y7F7_9ACTN</name>
<evidence type="ECO:0000256" key="1">
    <source>
        <dbReference type="ARBA" id="ARBA00004651"/>
    </source>
</evidence>
<evidence type="ECO:0000256" key="3">
    <source>
        <dbReference type="ARBA" id="ARBA00022692"/>
    </source>
</evidence>
<dbReference type="Proteomes" id="UP001603013">
    <property type="component" value="Unassembled WGS sequence"/>
</dbReference>
<keyword evidence="2" id="KW-1003">Cell membrane</keyword>
<evidence type="ECO:0000256" key="2">
    <source>
        <dbReference type="ARBA" id="ARBA00022475"/>
    </source>
</evidence>
<feature type="transmembrane region" description="Helical" evidence="7">
    <location>
        <begin position="38"/>
        <end position="58"/>
    </location>
</feature>
<protein>
    <recommendedName>
        <fullName evidence="10">Polysaccharide biosynthesis protein</fullName>
    </recommendedName>
</protein>
<keyword evidence="9" id="KW-1185">Reference proteome</keyword>
<keyword evidence="3 7" id="KW-0812">Transmembrane</keyword>
<keyword evidence="4 7" id="KW-1133">Transmembrane helix</keyword>